<accession>A0A316R1G3</accession>
<dbReference type="SMART" id="SM00342">
    <property type="entry name" value="HTH_ARAC"/>
    <property type="match status" value="1"/>
</dbReference>
<dbReference type="PROSITE" id="PS00041">
    <property type="entry name" value="HTH_ARAC_FAMILY_1"/>
    <property type="match status" value="1"/>
</dbReference>
<name>A0A316R1G3_9BACT</name>
<proteinExistence type="predicted"/>
<dbReference type="PROSITE" id="PS01124">
    <property type="entry name" value="HTH_ARAC_FAMILY_2"/>
    <property type="match status" value="1"/>
</dbReference>
<keyword evidence="2" id="KW-0238">DNA-binding</keyword>
<dbReference type="Proteomes" id="UP000262954">
    <property type="component" value="Unassembled WGS sequence"/>
</dbReference>
<dbReference type="Pfam" id="PF12833">
    <property type="entry name" value="HTH_18"/>
    <property type="match status" value="1"/>
</dbReference>
<dbReference type="AlphaFoldDB" id="A0A316R1G3"/>
<protein>
    <submittedName>
        <fullName evidence="5">AraC family transcriptional regulator</fullName>
    </submittedName>
</protein>
<dbReference type="InterPro" id="IPR020449">
    <property type="entry name" value="Tscrpt_reg_AraC-type_HTH"/>
</dbReference>
<dbReference type="SUPFAM" id="SSF46689">
    <property type="entry name" value="Homeodomain-like"/>
    <property type="match status" value="1"/>
</dbReference>
<dbReference type="RefSeq" id="WP_022391150.1">
    <property type="nucleotide sequence ID" value="NZ_AP028032.1"/>
</dbReference>
<evidence type="ECO:0000256" key="3">
    <source>
        <dbReference type="ARBA" id="ARBA00023163"/>
    </source>
</evidence>
<evidence type="ECO:0000256" key="1">
    <source>
        <dbReference type="ARBA" id="ARBA00023015"/>
    </source>
</evidence>
<gene>
    <name evidence="5" type="ORF">DDY73_00200</name>
</gene>
<keyword evidence="3" id="KW-0804">Transcription</keyword>
<dbReference type="PANTHER" id="PTHR43280:SF32">
    <property type="entry name" value="TRANSCRIPTIONAL REGULATORY PROTEIN"/>
    <property type="match status" value="1"/>
</dbReference>
<evidence type="ECO:0000313" key="5">
    <source>
        <dbReference type="EMBL" id="HBJ07402.1"/>
    </source>
</evidence>
<dbReference type="Gene3D" id="1.10.10.60">
    <property type="entry name" value="Homeodomain-like"/>
    <property type="match status" value="1"/>
</dbReference>
<reference evidence="5 6" key="1">
    <citation type="journal article" date="2018" name="Nat. Biotechnol.">
        <title>A standardized bacterial taxonomy based on genome phylogeny substantially revises the tree of life.</title>
        <authorList>
            <person name="Parks D.H."/>
            <person name="Chuvochina M."/>
            <person name="Waite D.W."/>
            <person name="Rinke C."/>
            <person name="Skarshewski A."/>
            <person name="Chaumeil P.A."/>
            <person name="Hugenholtz P."/>
        </authorList>
    </citation>
    <scope>NUCLEOTIDE SEQUENCE [LARGE SCALE GENOMIC DNA]</scope>
    <source>
        <strain evidence="5">UBA11482</strain>
    </source>
</reference>
<dbReference type="InterPro" id="IPR009057">
    <property type="entry name" value="Homeodomain-like_sf"/>
</dbReference>
<comment type="caution">
    <text evidence="5">The sequence shown here is derived from an EMBL/GenBank/DDBJ whole genome shotgun (WGS) entry which is preliminary data.</text>
</comment>
<dbReference type="PRINTS" id="PR00032">
    <property type="entry name" value="HTHARAC"/>
</dbReference>
<dbReference type="GO" id="GO:0003700">
    <property type="term" value="F:DNA-binding transcription factor activity"/>
    <property type="evidence" value="ECO:0007669"/>
    <property type="project" value="InterPro"/>
</dbReference>
<sequence length="292" mass="33650">MKHISVPKIDLSSVKNYNTIDLIDTDFAILDNINNIPLFDYPSIIETTVFALCLKGNCKITINLNEYNICPNDMILLMPNQIVMLCEKSDDVSGLFIVVSKNFSNEILPSTEDMLSVFFYAKESPKTTLNPNEIKCLKEYHSFLRNKVKETENIYRKEIIRILLKSLFYEIANITKKKIPEKSIRKSRKTEVFESFLKTVATHYKQQRSVTFYADKLYLTPKYLSCVIKEISGKSAGEWIDEQVILAAKALLKSSNMTIQEISVELNFANQSFFGKYFKQHTGISPKAYRKI</sequence>
<evidence type="ECO:0000259" key="4">
    <source>
        <dbReference type="PROSITE" id="PS01124"/>
    </source>
</evidence>
<evidence type="ECO:0000313" key="6">
    <source>
        <dbReference type="Proteomes" id="UP000262954"/>
    </source>
</evidence>
<dbReference type="PANTHER" id="PTHR43280">
    <property type="entry name" value="ARAC-FAMILY TRANSCRIPTIONAL REGULATOR"/>
    <property type="match status" value="1"/>
</dbReference>
<dbReference type="GeneID" id="92927658"/>
<dbReference type="InterPro" id="IPR018062">
    <property type="entry name" value="HTH_AraC-typ_CS"/>
</dbReference>
<keyword evidence="1" id="KW-0805">Transcription regulation</keyword>
<feature type="domain" description="HTH araC/xylS-type" evidence="4">
    <location>
        <begin position="194"/>
        <end position="292"/>
    </location>
</feature>
<dbReference type="EMBL" id="DNWC01000005">
    <property type="protein sequence ID" value="HBJ07402.1"/>
    <property type="molecule type" value="Genomic_DNA"/>
</dbReference>
<evidence type="ECO:0000256" key="2">
    <source>
        <dbReference type="ARBA" id="ARBA00023125"/>
    </source>
</evidence>
<organism evidence="5 6">
    <name type="scientific">Coprobacter fastidiosus</name>
    <dbReference type="NCBI Taxonomy" id="1099853"/>
    <lineage>
        <taxon>Bacteria</taxon>
        <taxon>Pseudomonadati</taxon>
        <taxon>Bacteroidota</taxon>
        <taxon>Bacteroidia</taxon>
        <taxon>Bacteroidales</taxon>
        <taxon>Barnesiellaceae</taxon>
        <taxon>Coprobacter</taxon>
    </lineage>
</organism>
<dbReference type="GO" id="GO:0043565">
    <property type="term" value="F:sequence-specific DNA binding"/>
    <property type="evidence" value="ECO:0007669"/>
    <property type="project" value="InterPro"/>
</dbReference>
<dbReference type="InterPro" id="IPR018060">
    <property type="entry name" value="HTH_AraC"/>
</dbReference>